<keyword evidence="4 7" id="KW-0812">Transmembrane</keyword>
<comment type="caution">
    <text evidence="8">The sequence shown here is derived from an EMBL/GenBank/DDBJ whole genome shotgun (WGS) entry which is preliminary data.</text>
</comment>
<dbReference type="STRING" id="1160895.CM19_11070"/>
<evidence type="ECO:0000256" key="6">
    <source>
        <dbReference type="ARBA" id="ARBA00023136"/>
    </source>
</evidence>
<keyword evidence="6 7" id="KW-0472">Membrane</keyword>
<sequence length="347" mass="37971">MEMSLYTAPAPNTPYGIQTPLLQINQYPLWSGYVELALYFTELAGMLMVIIALLEVAKFKSITKSGSIATFIASVLALGFFAADLGRPEEGIFAPIRAIQFFPYSWMARGVIFVSGLLLFSFVYMVMKILNKGGRITTLVVAILGLFAGIFSTTYSGFELAATTGVPFWNNGAIPLLYLSDGVFVATALAYILAFFIKSEEGARVRFLMVRLQFYSSIAVLSSWFLFMATVNYLYVFNQVAFYYMLSTSSFALDIGLTGIVVVLSGFSTMPTFGFLMKGVQIGGIMDLPSTIKYIMLATAIIALIAGFLTRADILLAGQYAYQLAPMTPFQLTNSQPVPIGAFGWRG</sequence>
<evidence type="ECO:0000256" key="2">
    <source>
        <dbReference type="ARBA" id="ARBA00008929"/>
    </source>
</evidence>
<dbReference type="EMBL" id="JFZT01000057">
    <property type="protein sequence ID" value="EZQ02010.1"/>
    <property type="molecule type" value="Genomic_DNA"/>
</dbReference>
<dbReference type="Proteomes" id="UP000024332">
    <property type="component" value="Unassembled WGS sequence"/>
</dbReference>
<keyword evidence="3" id="KW-1003">Cell membrane</keyword>
<feature type="transmembrane region" description="Helical" evidence="7">
    <location>
        <begin position="297"/>
        <end position="322"/>
    </location>
</feature>
<evidence type="ECO:0000256" key="3">
    <source>
        <dbReference type="ARBA" id="ARBA00022475"/>
    </source>
</evidence>
<dbReference type="PANTHER" id="PTHR34856">
    <property type="entry name" value="PROTEIN NRFD"/>
    <property type="match status" value="1"/>
</dbReference>
<protein>
    <submittedName>
        <fullName evidence="8">Nitrite reductase</fullName>
    </submittedName>
</protein>
<dbReference type="Pfam" id="PF03916">
    <property type="entry name" value="NrfD"/>
    <property type="match status" value="1"/>
</dbReference>
<dbReference type="PANTHER" id="PTHR34856:SF2">
    <property type="entry name" value="PROTEIN NRFD"/>
    <property type="match status" value="1"/>
</dbReference>
<evidence type="ECO:0000256" key="1">
    <source>
        <dbReference type="ARBA" id="ARBA00004651"/>
    </source>
</evidence>
<feature type="transmembrane region" description="Helical" evidence="7">
    <location>
        <begin position="255"/>
        <end position="276"/>
    </location>
</feature>
<gene>
    <name evidence="8" type="ORF">CM19_11070</name>
</gene>
<dbReference type="InterPro" id="IPR052049">
    <property type="entry name" value="Electron_transfer_protein"/>
</dbReference>
<dbReference type="GO" id="GO:0005886">
    <property type="term" value="C:plasma membrane"/>
    <property type="evidence" value="ECO:0007669"/>
    <property type="project" value="UniProtKB-SubCell"/>
</dbReference>
<feature type="transmembrane region" description="Helical" evidence="7">
    <location>
        <begin position="106"/>
        <end position="127"/>
    </location>
</feature>
<feature type="transmembrane region" description="Helical" evidence="7">
    <location>
        <begin position="178"/>
        <end position="197"/>
    </location>
</feature>
<dbReference type="AlphaFoldDB" id="A0A031LKJ3"/>
<reference evidence="8 9" key="1">
    <citation type="submission" date="2014-03" db="EMBL/GenBank/DDBJ databases">
        <title>Draft genome sequence of the novel thermoacidophilic archaea Acidianus copahuensis ALE1 strain, isolated from Copahue volcanic area in Neuquen Argentina.</title>
        <authorList>
            <person name="Urbieta M.S."/>
            <person name="Rascovan N."/>
            <person name="Castro C."/>
            <person name="Revale S."/>
            <person name="Giaveno M.A."/>
            <person name="Vazquez M.P."/>
            <person name="Donati E.R."/>
        </authorList>
    </citation>
    <scope>NUCLEOTIDE SEQUENCE [LARGE SCALE GENOMIC DNA]</scope>
    <source>
        <strain evidence="8 9">ALE1</strain>
    </source>
</reference>
<proteinExistence type="inferred from homology"/>
<keyword evidence="5 7" id="KW-1133">Transmembrane helix</keyword>
<evidence type="ECO:0000313" key="8">
    <source>
        <dbReference type="EMBL" id="EZQ02010.1"/>
    </source>
</evidence>
<dbReference type="InterPro" id="IPR005614">
    <property type="entry name" value="NrfD-like"/>
</dbReference>
<name>A0A031LKJ3_9CREN</name>
<evidence type="ECO:0000256" key="4">
    <source>
        <dbReference type="ARBA" id="ARBA00022692"/>
    </source>
</evidence>
<comment type="similarity">
    <text evidence="2">Belongs to the NrfD family.</text>
</comment>
<feature type="transmembrane region" description="Helical" evidence="7">
    <location>
        <begin position="218"/>
        <end position="235"/>
    </location>
</feature>
<feature type="transmembrane region" description="Helical" evidence="7">
    <location>
        <begin position="68"/>
        <end position="86"/>
    </location>
</feature>
<feature type="transmembrane region" description="Helical" evidence="7">
    <location>
        <begin position="36"/>
        <end position="56"/>
    </location>
</feature>
<accession>A0A031LKJ3</accession>
<keyword evidence="9" id="KW-1185">Reference proteome</keyword>
<evidence type="ECO:0000256" key="7">
    <source>
        <dbReference type="SAM" id="Phobius"/>
    </source>
</evidence>
<dbReference type="Gene3D" id="1.20.1630.10">
    <property type="entry name" value="Formate dehydrogenase/DMSO reductase domain"/>
    <property type="match status" value="1"/>
</dbReference>
<evidence type="ECO:0000256" key="5">
    <source>
        <dbReference type="ARBA" id="ARBA00022989"/>
    </source>
</evidence>
<comment type="subcellular location">
    <subcellularLocation>
        <location evidence="1">Cell membrane</location>
        <topology evidence="1">Multi-pass membrane protein</topology>
    </subcellularLocation>
</comment>
<evidence type="ECO:0000313" key="9">
    <source>
        <dbReference type="Proteomes" id="UP000024332"/>
    </source>
</evidence>
<feature type="transmembrane region" description="Helical" evidence="7">
    <location>
        <begin position="139"/>
        <end position="158"/>
    </location>
</feature>
<organism evidence="8 9">
    <name type="scientific">Candidatus Acidianus copahuensis</name>
    <dbReference type="NCBI Taxonomy" id="1160895"/>
    <lineage>
        <taxon>Archaea</taxon>
        <taxon>Thermoproteota</taxon>
        <taxon>Thermoprotei</taxon>
        <taxon>Sulfolobales</taxon>
        <taxon>Sulfolobaceae</taxon>
        <taxon>Acidianus</taxon>
    </lineage>
</organism>